<dbReference type="PANTHER" id="PTHR44167">
    <property type="entry name" value="OVARIAN-SPECIFIC SERINE/THREONINE-PROTEIN KINASE LOK-RELATED"/>
    <property type="match status" value="1"/>
</dbReference>
<dbReference type="InterPro" id="IPR000719">
    <property type="entry name" value="Prot_kinase_dom"/>
</dbReference>
<dbReference type="PROSITE" id="PS00107">
    <property type="entry name" value="PROTEIN_KINASE_ATP"/>
    <property type="match status" value="1"/>
</dbReference>
<evidence type="ECO:0000256" key="1">
    <source>
        <dbReference type="ARBA" id="ARBA00012513"/>
    </source>
</evidence>
<evidence type="ECO:0000256" key="2">
    <source>
        <dbReference type="ARBA" id="ARBA00022527"/>
    </source>
</evidence>
<feature type="compositionally biased region" description="Basic and acidic residues" evidence="8">
    <location>
        <begin position="247"/>
        <end position="259"/>
    </location>
</feature>
<keyword evidence="4 7" id="KW-0547">Nucleotide-binding</keyword>
<reference evidence="10 11" key="1">
    <citation type="submission" date="2023-10" db="EMBL/GenBank/DDBJ databases">
        <title>Genomes of two closely related lineages of the louse Polyplax serrata with different host specificities.</title>
        <authorList>
            <person name="Martinu J."/>
            <person name="Tarabai H."/>
            <person name="Stefka J."/>
            <person name="Hypsa V."/>
        </authorList>
    </citation>
    <scope>NUCLEOTIDE SEQUENCE [LARGE SCALE GENOMIC DNA]</scope>
    <source>
        <strain evidence="10">HR10_N</strain>
    </source>
</reference>
<dbReference type="GO" id="GO:0005524">
    <property type="term" value="F:ATP binding"/>
    <property type="evidence" value="ECO:0007669"/>
    <property type="project" value="UniProtKB-UniRule"/>
</dbReference>
<dbReference type="Pfam" id="PF00069">
    <property type="entry name" value="Pkinase"/>
    <property type="match status" value="2"/>
</dbReference>
<feature type="region of interest" description="Disordered" evidence="8">
    <location>
        <begin position="313"/>
        <end position="353"/>
    </location>
</feature>
<dbReference type="InterPro" id="IPR011009">
    <property type="entry name" value="Kinase-like_dom_sf"/>
</dbReference>
<evidence type="ECO:0000256" key="6">
    <source>
        <dbReference type="ARBA" id="ARBA00022840"/>
    </source>
</evidence>
<evidence type="ECO:0000259" key="9">
    <source>
        <dbReference type="PROSITE" id="PS50011"/>
    </source>
</evidence>
<feature type="compositionally biased region" description="Polar residues" evidence="8">
    <location>
        <begin position="185"/>
        <end position="200"/>
    </location>
</feature>
<dbReference type="SUPFAM" id="SSF56112">
    <property type="entry name" value="Protein kinase-like (PK-like)"/>
    <property type="match status" value="1"/>
</dbReference>
<dbReference type="AlphaFoldDB" id="A0AAN8S7M3"/>
<gene>
    <name evidence="10" type="ORF">RUM43_010966</name>
</gene>
<dbReference type="Gene3D" id="3.30.200.20">
    <property type="entry name" value="Phosphorylase Kinase, domain 1"/>
    <property type="match status" value="1"/>
</dbReference>
<evidence type="ECO:0000256" key="4">
    <source>
        <dbReference type="ARBA" id="ARBA00022741"/>
    </source>
</evidence>
<protein>
    <recommendedName>
        <fullName evidence="1">non-specific serine/threonine protein kinase</fullName>
        <ecNumber evidence="1">2.7.11.1</ecNumber>
    </recommendedName>
</protein>
<name>A0AAN8S7M3_POLSC</name>
<dbReference type="GO" id="GO:0004674">
    <property type="term" value="F:protein serine/threonine kinase activity"/>
    <property type="evidence" value="ECO:0007669"/>
    <property type="project" value="UniProtKB-KW"/>
</dbReference>
<feature type="compositionally biased region" description="Polar residues" evidence="8">
    <location>
        <begin position="264"/>
        <end position="276"/>
    </location>
</feature>
<evidence type="ECO:0000256" key="3">
    <source>
        <dbReference type="ARBA" id="ARBA00022679"/>
    </source>
</evidence>
<sequence>MKFQTEVSDKESMSKKNQKIQNDIDLLVKHLPMLNDCFQLHTKVGKGTFSNVYLATLKNSNSTQKYAVKHLTQTCERSRVQSELRCLQEIGGKDNVVPAELCLSDGNDCVTFIMPYLPHLRFADYVGKMDVEETRLYMKNLFIALRRVHSFNIIHRDVKPDNFLYNRETKEFLLVDFGLAQAVRTPNQGPASSTPVTNENIPLDYSKKRKRPSESSDDESKSPAKATKRIALKSKDNNIKIWQTPKVHSENKTENEKKGLCLSNRGTEVTKTSRINKLSPDKSSLKPRTANGLSASPSTRKILVEGCEMKSPGSAHSVFKSETGTKTTDENANGKFLGNGCGTPLGATKTRNGSPFHSRINRILWKHSPSSVVHFESPGLPKQVPSTSTHLRQCPCSGKGGVCSLCFSREKMEAPRAGTSGFRAPEVLFRYLYQTTAVDMWASGVVMLCILSGSYPFFNSSSDLVSLAEIMTVFGTERTIKVASKFGRRIVCSEHRKGVDLKKLCARLRARSANKKSDKTTLSTDVKCRDCLQTIRSDGCICPSDDIILRGNKQEECSSTSGVLQFPDSAFDLLRRLLDLDPTSRITAKEALEHPFITGN</sequence>
<evidence type="ECO:0000256" key="7">
    <source>
        <dbReference type="PROSITE-ProRule" id="PRU10141"/>
    </source>
</evidence>
<keyword evidence="3" id="KW-0808">Transferase</keyword>
<evidence type="ECO:0000256" key="8">
    <source>
        <dbReference type="SAM" id="MobiDB-lite"/>
    </source>
</evidence>
<dbReference type="PROSITE" id="PS50011">
    <property type="entry name" value="PROTEIN_KINASE_DOM"/>
    <property type="match status" value="1"/>
</dbReference>
<keyword evidence="2" id="KW-0723">Serine/threonine-protein kinase</keyword>
<comment type="caution">
    <text evidence="10">The sequence shown here is derived from an EMBL/GenBank/DDBJ whole genome shotgun (WGS) entry which is preliminary data.</text>
</comment>
<dbReference type="GO" id="GO:0005634">
    <property type="term" value="C:nucleus"/>
    <property type="evidence" value="ECO:0007669"/>
    <property type="project" value="TreeGrafter"/>
</dbReference>
<feature type="binding site" evidence="7">
    <location>
        <position position="69"/>
    </location>
    <ligand>
        <name>ATP</name>
        <dbReference type="ChEBI" id="CHEBI:30616"/>
    </ligand>
</feature>
<organism evidence="10 11">
    <name type="scientific">Polyplax serrata</name>
    <name type="common">Common mouse louse</name>
    <dbReference type="NCBI Taxonomy" id="468196"/>
    <lineage>
        <taxon>Eukaryota</taxon>
        <taxon>Metazoa</taxon>
        <taxon>Ecdysozoa</taxon>
        <taxon>Arthropoda</taxon>
        <taxon>Hexapoda</taxon>
        <taxon>Insecta</taxon>
        <taxon>Pterygota</taxon>
        <taxon>Neoptera</taxon>
        <taxon>Paraneoptera</taxon>
        <taxon>Psocodea</taxon>
        <taxon>Troctomorpha</taxon>
        <taxon>Phthiraptera</taxon>
        <taxon>Anoplura</taxon>
        <taxon>Polyplacidae</taxon>
        <taxon>Polyplax</taxon>
    </lineage>
</organism>
<accession>A0AAN8S7M3</accession>
<dbReference type="PANTHER" id="PTHR44167:SF23">
    <property type="entry name" value="CDC7 KINASE, ISOFORM A-RELATED"/>
    <property type="match status" value="1"/>
</dbReference>
<dbReference type="GO" id="GO:0044773">
    <property type="term" value="P:mitotic DNA damage checkpoint signaling"/>
    <property type="evidence" value="ECO:0007669"/>
    <property type="project" value="TreeGrafter"/>
</dbReference>
<evidence type="ECO:0000313" key="10">
    <source>
        <dbReference type="EMBL" id="KAK6620671.1"/>
    </source>
</evidence>
<dbReference type="Gene3D" id="1.10.510.10">
    <property type="entry name" value="Transferase(Phosphotransferase) domain 1"/>
    <property type="match status" value="2"/>
</dbReference>
<dbReference type="InterPro" id="IPR008271">
    <property type="entry name" value="Ser/Thr_kinase_AS"/>
</dbReference>
<feature type="region of interest" description="Disordered" evidence="8">
    <location>
        <begin position="185"/>
        <end position="295"/>
    </location>
</feature>
<feature type="domain" description="Protein kinase" evidence="9">
    <location>
        <begin position="38"/>
        <end position="597"/>
    </location>
</feature>
<evidence type="ECO:0000256" key="5">
    <source>
        <dbReference type="ARBA" id="ARBA00022777"/>
    </source>
</evidence>
<feature type="compositionally biased region" description="Basic and acidic residues" evidence="8">
    <location>
        <begin position="212"/>
        <end position="222"/>
    </location>
</feature>
<dbReference type="EC" id="2.7.11.1" evidence="1"/>
<dbReference type="Proteomes" id="UP001372834">
    <property type="component" value="Unassembled WGS sequence"/>
</dbReference>
<dbReference type="PROSITE" id="PS00108">
    <property type="entry name" value="PROTEIN_KINASE_ST"/>
    <property type="match status" value="1"/>
</dbReference>
<dbReference type="EMBL" id="JAWJWE010000039">
    <property type="protein sequence ID" value="KAK6620671.1"/>
    <property type="molecule type" value="Genomic_DNA"/>
</dbReference>
<keyword evidence="6 7" id="KW-0067">ATP-binding</keyword>
<dbReference type="SMART" id="SM00220">
    <property type="entry name" value="S_TKc"/>
    <property type="match status" value="1"/>
</dbReference>
<dbReference type="InterPro" id="IPR017441">
    <property type="entry name" value="Protein_kinase_ATP_BS"/>
</dbReference>
<proteinExistence type="predicted"/>
<keyword evidence="5" id="KW-0418">Kinase</keyword>
<evidence type="ECO:0000313" key="11">
    <source>
        <dbReference type="Proteomes" id="UP001372834"/>
    </source>
</evidence>